<dbReference type="InterPro" id="IPR038109">
    <property type="entry name" value="DNA_bind_recomb_sf"/>
</dbReference>
<dbReference type="Proteomes" id="UP001149314">
    <property type="component" value="Unassembled WGS sequence"/>
</dbReference>
<dbReference type="InterPro" id="IPR050639">
    <property type="entry name" value="SSR_resolvase"/>
</dbReference>
<dbReference type="SMART" id="SM00857">
    <property type="entry name" value="Resolvase"/>
    <property type="match status" value="1"/>
</dbReference>
<dbReference type="InterPro" id="IPR006119">
    <property type="entry name" value="Resolv_N"/>
</dbReference>
<dbReference type="PROSITE" id="PS51736">
    <property type="entry name" value="RECOMBINASES_3"/>
    <property type="match status" value="1"/>
</dbReference>
<dbReference type="GO" id="GO:0000150">
    <property type="term" value="F:DNA strand exchange activity"/>
    <property type="evidence" value="ECO:0007669"/>
    <property type="project" value="InterPro"/>
</dbReference>
<dbReference type="SUPFAM" id="SSF53041">
    <property type="entry name" value="Resolvase-like"/>
    <property type="match status" value="1"/>
</dbReference>
<evidence type="ECO:0000256" key="4">
    <source>
        <dbReference type="SAM" id="MobiDB-lite"/>
    </source>
</evidence>
<dbReference type="EMBL" id="JAOURS010000015">
    <property type="protein sequence ID" value="MDC6639454.1"/>
    <property type="molecule type" value="Genomic_DNA"/>
</dbReference>
<accession>A0A9X3YCI8</accession>
<dbReference type="PANTHER" id="PTHR30461">
    <property type="entry name" value="DNA-INVERTASE FROM LAMBDOID PROPHAGE"/>
    <property type="match status" value="1"/>
</dbReference>
<dbReference type="Gene3D" id="3.90.1750.20">
    <property type="entry name" value="Putative Large Serine Recombinase, Chain B, Domain 2"/>
    <property type="match status" value="1"/>
</dbReference>
<proteinExistence type="predicted"/>
<sequence length="579" mass="65715">MSIALAYLRFSSLQMQGKGSSISRQKDMVTKWTEEQKLLMGKNYDEVSYYIDRGKSAYDGTNLREGNLGKLIEEVQRGMFPEGTPIVCESLDRLTRQGVQHIQQILTQLTRTGCVVHTLSDRQVISKDTLESLGGIVTIVAVADRAREESETKAKRVRDSKLRNYKAAREGKKLMTKHLPGWIYLNESTGKLCVDPEKQKVVTRIYKLRLEGHTFQSIANIMNDSGVPVLNASKGARHWLPNSIRTLLMNKSVIGYSSPSKVNPLIEEIPGYFPPCISETLFNDVQDTHVPAKRGKKTRPEYAEAVNLFKGLTVCKYCKGNVFPNGAKPGYWGRLRCMGHHNKTCEAPPIGRYAFEHSLVTRMFPLLRFFDTTKQEDPSAAIRSKIGHLQTGIDNLYNMVRDMGYTPEIGKRIKASENEKEGLERQLIAIKKNIESSTEENMSQLNFDNYNDRLTMQRILSRTIERVVVDSFNERAHVKLLNGNVLYGFPLYGDSDASLTLQKALSGTDDELFAELGMEKPLHTIYMVTSAKSQQPYDYNAVYYNKDLKQPYTVNQGESPHHPDDSKYWPDVEPDYPNE</sequence>
<feature type="compositionally biased region" description="Basic and acidic residues" evidence="4">
    <location>
        <begin position="559"/>
        <end position="570"/>
    </location>
</feature>
<feature type="region of interest" description="Disordered" evidence="4">
    <location>
        <begin position="552"/>
        <end position="579"/>
    </location>
</feature>
<dbReference type="RefSeq" id="WP_191152885.1">
    <property type="nucleotide sequence ID" value="NZ_CP060824.1"/>
</dbReference>
<evidence type="ECO:0000259" key="5">
    <source>
        <dbReference type="PROSITE" id="PS51736"/>
    </source>
</evidence>
<gene>
    <name evidence="7" type="ORF">OEZ79_14525</name>
</gene>
<dbReference type="PANTHER" id="PTHR30461:SF2">
    <property type="entry name" value="SERINE RECOMBINASE PINE-RELATED"/>
    <property type="match status" value="1"/>
</dbReference>
<dbReference type="CDD" id="cd00338">
    <property type="entry name" value="Ser_Recombinase"/>
    <property type="match status" value="1"/>
</dbReference>
<protein>
    <submittedName>
        <fullName evidence="7">Recombinase family protein</fullName>
    </submittedName>
</protein>
<dbReference type="Pfam" id="PF00239">
    <property type="entry name" value="Resolvase"/>
    <property type="match status" value="1"/>
</dbReference>
<dbReference type="PROSITE" id="PS51737">
    <property type="entry name" value="RECOMBINASE_DNA_BIND"/>
    <property type="match status" value="1"/>
</dbReference>
<dbReference type="AlphaFoldDB" id="A0A9X3YCI8"/>
<evidence type="ECO:0000256" key="2">
    <source>
        <dbReference type="ARBA" id="ARBA00023172"/>
    </source>
</evidence>
<feature type="coiled-coil region" evidence="3">
    <location>
        <begin position="413"/>
        <end position="440"/>
    </location>
</feature>
<comment type="caution">
    <text evidence="7">The sequence shown here is derived from an EMBL/GenBank/DDBJ whole genome shotgun (WGS) entry which is preliminary data.</text>
</comment>
<name>A0A9X3YCI8_9ENTR</name>
<dbReference type="GO" id="GO:0003677">
    <property type="term" value="F:DNA binding"/>
    <property type="evidence" value="ECO:0007669"/>
    <property type="project" value="UniProtKB-KW"/>
</dbReference>
<dbReference type="Gene3D" id="3.40.50.1390">
    <property type="entry name" value="Resolvase, N-terminal catalytic domain"/>
    <property type="match status" value="1"/>
</dbReference>
<keyword evidence="2" id="KW-0233">DNA recombination</keyword>
<evidence type="ECO:0000313" key="8">
    <source>
        <dbReference type="Proteomes" id="UP001149314"/>
    </source>
</evidence>
<dbReference type="InterPro" id="IPR036162">
    <property type="entry name" value="Resolvase-like_N_sf"/>
</dbReference>
<keyword evidence="3" id="KW-0175">Coiled coil</keyword>
<feature type="domain" description="Resolvase/invertase-type recombinase catalytic" evidence="5">
    <location>
        <begin position="3"/>
        <end position="168"/>
    </location>
</feature>
<organism evidence="7 8">
    <name type="scientific">Leclercia adecarboxylata</name>
    <dbReference type="NCBI Taxonomy" id="83655"/>
    <lineage>
        <taxon>Bacteria</taxon>
        <taxon>Pseudomonadati</taxon>
        <taxon>Pseudomonadota</taxon>
        <taxon>Gammaproteobacteria</taxon>
        <taxon>Enterobacterales</taxon>
        <taxon>Enterobacteriaceae</taxon>
        <taxon>Leclercia</taxon>
    </lineage>
</organism>
<keyword evidence="1" id="KW-0238">DNA-binding</keyword>
<evidence type="ECO:0000256" key="1">
    <source>
        <dbReference type="ARBA" id="ARBA00023125"/>
    </source>
</evidence>
<evidence type="ECO:0000256" key="3">
    <source>
        <dbReference type="SAM" id="Coils"/>
    </source>
</evidence>
<feature type="domain" description="Recombinase" evidence="6">
    <location>
        <begin position="181"/>
        <end position="295"/>
    </location>
</feature>
<dbReference type="InterPro" id="IPR011109">
    <property type="entry name" value="DNA_bind_recombinase_dom"/>
</dbReference>
<evidence type="ECO:0000313" key="7">
    <source>
        <dbReference type="EMBL" id="MDC6639454.1"/>
    </source>
</evidence>
<dbReference type="Pfam" id="PF07508">
    <property type="entry name" value="Recombinase"/>
    <property type="match status" value="1"/>
</dbReference>
<reference evidence="7" key="1">
    <citation type="journal article" date="2023" name="Genes Genomics">
        <title>Genomic insights of Leclercia adecarboxylata strains linked to an outbreak in public hospitals in Mexico.</title>
        <authorList>
            <person name="Barrios-Villa E."/>
            <person name="Pacheco-Flores B."/>
            <person name="Lozano-Zarain P."/>
            <person name="Del Campo-Ortega R."/>
            <person name="de Jesus Ascencio-Montiel I."/>
            <person name="Gonzalez-Leon M."/>
            <person name="Camorlinga-Ponce M."/>
            <person name="Gaytan Cervantes F.J."/>
            <person name="Gonzalez Torres C."/>
            <person name="Aguilar E."/>
            <person name="Gonzalez Ibarra J."/>
            <person name="Torres Lopez F.J."/>
            <person name="Rosas-Vargas H."/>
            <person name="Gonzalez-Bonilla C.R."/>
            <person name="Del Carmen Rocha-Gracia R."/>
        </authorList>
    </citation>
    <scope>NUCLEOTIDE SEQUENCE</scope>
    <source>
        <strain evidence="7">Lac40</strain>
    </source>
</reference>
<evidence type="ECO:0000259" key="6">
    <source>
        <dbReference type="PROSITE" id="PS51737"/>
    </source>
</evidence>